<evidence type="ECO:0000313" key="2">
    <source>
        <dbReference type="EMBL" id="AWZ39641.1"/>
    </source>
</evidence>
<evidence type="ECO:0000313" key="3">
    <source>
        <dbReference type="Proteomes" id="UP000250143"/>
    </source>
</evidence>
<dbReference type="EMBL" id="CP023566">
    <property type="protein sequence ID" value="AWZ39641.1"/>
    <property type="molecule type" value="Genomic_DNA"/>
</dbReference>
<evidence type="ECO:0000313" key="4">
    <source>
        <dbReference type="Proteomes" id="UP000250153"/>
    </source>
</evidence>
<evidence type="ECO:0000313" key="1">
    <source>
        <dbReference type="EMBL" id="AWZ39387.1"/>
    </source>
</evidence>
<dbReference type="AlphaFoldDB" id="A0AAD0KZW2"/>
<accession>A0AAD0KZW2</accession>
<gene>
    <name evidence="2" type="ORF">CPQ89_00625</name>
    <name evidence="1" type="ORF">CPS94_10890</name>
</gene>
<dbReference type="GeneID" id="48467660"/>
<protein>
    <recommendedName>
        <fullName evidence="5">CHAT domain-containing protein</fullName>
    </recommendedName>
</protein>
<name>A0AAD0KZW2_9LACO</name>
<dbReference type="RefSeq" id="WP_112193259.1">
    <property type="nucleotide sequence ID" value="NZ_CP023565.1"/>
</dbReference>
<keyword evidence="3" id="KW-1185">Reference proteome</keyword>
<dbReference type="EMBL" id="CP023565">
    <property type="protein sequence ID" value="AWZ39387.1"/>
    <property type="molecule type" value="Genomic_DNA"/>
</dbReference>
<dbReference type="KEGG" id="lmur:CPS94_10890"/>
<sequence>MMFEIINDEKLYFEKFKDFSIDQEKIPLFIDPKREDLLKISRNLSMNDYMFKQIVKCDLGMILSREVMSYTMNADFCRKWIDTLEEMKQASTLLIIGLYKDFTQKKVLEILEHCRAQGIAVYLLLGRDLSSLSWMVSKQFLRSNAKKCGVFSYKKLPQFKQRTVAWNLFGSQELSVENIKEILERNKWNVLVFHGHGKEDHLNLNDFTLHGFNRCIKWDGKFAPSWGHPGQKFFKDEKKAIMLSSIKAEKVFLLSCSNFPFSDARLYGARYNLVLNAIDGVVRNIVASLAVQSADLPELSLILQESDMNNISDQLQESLSDIQPFVSLVTIGLPDEIPAKKMSSPVARETVLTKLILSRLSIFSSSTMLDSTHPIKKWARKILTETMQYTRRGTIGTESEDTEKFEKELRNRVNPFSKEMGMLFQKNSSDQLADFDSFNIYRSVMNKSSISDVTCDCGRIAKNCDYLPETSNVFKLNATYCYLCGDKLVSMIGMPQIKFSCDEYNEKGLQINYKIEITPQYKGDVFILVQVPSYIEKYVEKTQLKKIRFNTLRTVVIDGKIKIDKDIPLQSYYLKLIVIQNAGLAISRCFFNLVEN</sequence>
<reference evidence="3 4" key="1">
    <citation type="submission" date="2017-09" db="EMBL/GenBank/DDBJ databases">
        <title>Predominant Lactobacillus spp. isolated from feces of mice subjected to short-term calorie restriction.</title>
        <authorList>
            <person name="Zhang C."/>
            <person name="Zhao L."/>
            <person name="Pan F."/>
        </authorList>
    </citation>
    <scope>NUCLEOTIDE SEQUENCE [LARGE SCALE GENOMIC DNA]</scope>
    <source>
        <strain evidence="2 3">CR141</strain>
        <strain evidence="1 4">CR147</strain>
    </source>
</reference>
<dbReference type="Proteomes" id="UP000250153">
    <property type="component" value="Chromosome"/>
</dbReference>
<dbReference type="Proteomes" id="UP000250143">
    <property type="component" value="Chromosome"/>
</dbReference>
<evidence type="ECO:0008006" key="5">
    <source>
        <dbReference type="Google" id="ProtNLM"/>
    </source>
</evidence>
<organism evidence="1 4">
    <name type="scientific">Ligilactobacillus murinus</name>
    <dbReference type="NCBI Taxonomy" id="1622"/>
    <lineage>
        <taxon>Bacteria</taxon>
        <taxon>Bacillati</taxon>
        <taxon>Bacillota</taxon>
        <taxon>Bacilli</taxon>
        <taxon>Lactobacillales</taxon>
        <taxon>Lactobacillaceae</taxon>
        <taxon>Ligilactobacillus</taxon>
    </lineage>
</organism>
<proteinExistence type="predicted"/>